<dbReference type="VEuPathDB" id="FungiDB:VP01_1850g4"/>
<comment type="caution">
    <text evidence="1">The sequence shown here is derived from an EMBL/GenBank/DDBJ whole genome shotgun (WGS) entry which is preliminary data.</text>
</comment>
<dbReference type="OrthoDB" id="2518442at2759"/>
<evidence type="ECO:0000313" key="2">
    <source>
        <dbReference type="Proteomes" id="UP000037035"/>
    </source>
</evidence>
<reference evidence="1 2" key="1">
    <citation type="submission" date="2015-08" db="EMBL/GenBank/DDBJ databases">
        <title>Next Generation Sequencing and Analysis of the Genome of Puccinia sorghi L Schw, the Causal Agent of Maize Common Rust.</title>
        <authorList>
            <person name="Rochi L."/>
            <person name="Burguener G."/>
            <person name="Darino M."/>
            <person name="Turjanski A."/>
            <person name="Kreff E."/>
            <person name="Dieguez M.J."/>
            <person name="Sacco F."/>
        </authorList>
    </citation>
    <scope>NUCLEOTIDE SEQUENCE [LARGE SCALE GENOMIC DNA]</scope>
    <source>
        <strain evidence="1 2">RO10H11247</strain>
    </source>
</reference>
<proteinExistence type="predicted"/>
<dbReference type="AlphaFoldDB" id="A0A0L6VDL6"/>
<name>A0A0L6VDL6_9BASI</name>
<sequence>MSRKIVLETQNNLKVLKGLRLSKLANIDSKVSRDQLITLLFSTQDRALARKLESFPDDLSLLIYSKAWKLFMDSLLGNVKKLITEHNIIFKDTGFQHQYALKPLIAWQYVFKIIHFLLQNDFITQEHYRSIFHDYNVVRQVIYYTSELFKSEKRKFGVFSGELDQEFSESLFGSYIQYFSGEEE</sequence>
<protein>
    <submittedName>
        <fullName evidence="1">Uncharacterized protein</fullName>
    </submittedName>
</protein>
<keyword evidence="2" id="KW-1185">Reference proteome</keyword>
<evidence type="ECO:0000313" key="1">
    <source>
        <dbReference type="EMBL" id="KNZ58841.1"/>
    </source>
</evidence>
<accession>A0A0L6VDL6</accession>
<organism evidence="1 2">
    <name type="scientific">Puccinia sorghi</name>
    <dbReference type="NCBI Taxonomy" id="27349"/>
    <lineage>
        <taxon>Eukaryota</taxon>
        <taxon>Fungi</taxon>
        <taxon>Dikarya</taxon>
        <taxon>Basidiomycota</taxon>
        <taxon>Pucciniomycotina</taxon>
        <taxon>Pucciniomycetes</taxon>
        <taxon>Pucciniales</taxon>
        <taxon>Pucciniaceae</taxon>
        <taxon>Puccinia</taxon>
    </lineage>
</organism>
<gene>
    <name evidence="1" type="ORF">VP01_1850g4</name>
</gene>
<dbReference type="EMBL" id="LAVV01006671">
    <property type="protein sequence ID" value="KNZ58841.1"/>
    <property type="molecule type" value="Genomic_DNA"/>
</dbReference>
<dbReference type="Proteomes" id="UP000037035">
    <property type="component" value="Unassembled WGS sequence"/>
</dbReference>